<organism evidence="1 2">
    <name type="scientific">Erwinia amylovora NBRC 12687 = CFBP 1232</name>
    <dbReference type="NCBI Taxonomy" id="1219359"/>
    <lineage>
        <taxon>Bacteria</taxon>
        <taxon>Pseudomonadati</taxon>
        <taxon>Pseudomonadota</taxon>
        <taxon>Gammaproteobacteria</taxon>
        <taxon>Enterobacterales</taxon>
        <taxon>Erwiniaceae</taxon>
        <taxon>Erwinia</taxon>
    </lineage>
</organism>
<dbReference type="InterPro" id="IPR019672">
    <property type="entry name" value="DUF2527"/>
</dbReference>
<evidence type="ECO:0000313" key="2">
    <source>
        <dbReference type="Proteomes" id="UP000013111"/>
    </source>
</evidence>
<dbReference type="AlphaFoldDB" id="A0A831A3W4"/>
<dbReference type="Pfam" id="PF10736">
    <property type="entry name" value="DUF2527"/>
    <property type="match status" value="1"/>
</dbReference>
<proteinExistence type="predicted"/>
<dbReference type="Proteomes" id="UP000013111">
    <property type="component" value="Unassembled WGS sequence"/>
</dbReference>
<name>A0A831A3W4_ERWAM</name>
<reference evidence="1 2" key="1">
    <citation type="submission" date="2012-11" db="EMBL/GenBank/DDBJ databases">
        <authorList>
            <person name="Linke B."/>
        </authorList>
    </citation>
    <scope>NUCLEOTIDE SEQUENCE [LARGE SCALE GENOMIC DNA]</scope>
    <source>
        <strain evidence="2">CFBP 1232</strain>
    </source>
</reference>
<accession>A0A831A3W4</accession>
<protein>
    <submittedName>
        <fullName evidence="1">Uncharacterized protein</fullName>
    </submittedName>
</protein>
<gene>
    <name evidence="1" type="ORF">BN437_2075</name>
</gene>
<dbReference type="EMBL" id="CAPB01000021">
    <property type="protein sequence ID" value="CCO94003.1"/>
    <property type="molecule type" value="Genomic_DNA"/>
</dbReference>
<sequence>MPLISGYVINIRVKRGTVLFMYGIFSKEVLSKDVDVEYRFLAEP</sequence>
<reference evidence="1 2" key="2">
    <citation type="submission" date="2013-04" db="EMBL/GenBank/DDBJ databases">
        <title>Comparative genomics of 12 strains of Erwinia amylovora identifies a pan-genome with a large conserved core and provides insights into host specificity.</title>
        <authorList>
            <person name="Mann R.A."/>
            <person name="Smits T.H.M."/>
            <person name="Buehlmann A."/>
            <person name="Blom J."/>
            <person name="Goesmann A."/>
            <person name="Frey J.E."/>
            <person name="Plummer K.M."/>
            <person name="Beer S.V."/>
            <person name="Luck J."/>
            <person name="Duffy B."/>
            <person name="Rodoni B."/>
        </authorList>
    </citation>
    <scope>NUCLEOTIDE SEQUENCE [LARGE SCALE GENOMIC DNA]</scope>
    <source>
        <strain evidence="2">CFBP 1232</strain>
    </source>
</reference>
<evidence type="ECO:0000313" key="1">
    <source>
        <dbReference type="EMBL" id="CCO94003.1"/>
    </source>
</evidence>
<comment type="caution">
    <text evidence="1">The sequence shown here is derived from an EMBL/GenBank/DDBJ whole genome shotgun (WGS) entry which is preliminary data.</text>
</comment>